<dbReference type="EMBL" id="PGOL01003469">
    <property type="protein sequence ID" value="PKI40891.1"/>
    <property type="molecule type" value="Genomic_DNA"/>
</dbReference>
<evidence type="ECO:0000313" key="1">
    <source>
        <dbReference type="EMBL" id="PKI40891.1"/>
    </source>
</evidence>
<name>A0A2I0IA81_PUNGR</name>
<keyword evidence="2" id="KW-1185">Reference proteome</keyword>
<comment type="caution">
    <text evidence="1">The sequence shown here is derived from an EMBL/GenBank/DDBJ whole genome shotgun (WGS) entry which is preliminary data.</text>
</comment>
<evidence type="ECO:0000313" key="2">
    <source>
        <dbReference type="Proteomes" id="UP000233551"/>
    </source>
</evidence>
<dbReference type="Proteomes" id="UP000233551">
    <property type="component" value="Unassembled WGS sequence"/>
</dbReference>
<gene>
    <name evidence="1" type="ORF">CRG98_038732</name>
</gene>
<accession>A0A2I0IA81</accession>
<sequence>MAHDLFEKDSKVQGLIWKMKNAARTKRKQLKKFLGMFGKKKGIREVGSGQALDRVEADPTGEENAGEENGGCSWTKVGYGFGGRVPRDVERLLTSLGADLEWLEPVLFRKEKKNSDMTGKEQRGGRCAKLVCRVPGAEVACRSRVGLVLSRREDRR</sequence>
<organism evidence="1 2">
    <name type="scientific">Punica granatum</name>
    <name type="common">Pomegranate</name>
    <dbReference type="NCBI Taxonomy" id="22663"/>
    <lineage>
        <taxon>Eukaryota</taxon>
        <taxon>Viridiplantae</taxon>
        <taxon>Streptophyta</taxon>
        <taxon>Embryophyta</taxon>
        <taxon>Tracheophyta</taxon>
        <taxon>Spermatophyta</taxon>
        <taxon>Magnoliopsida</taxon>
        <taxon>eudicotyledons</taxon>
        <taxon>Gunneridae</taxon>
        <taxon>Pentapetalae</taxon>
        <taxon>rosids</taxon>
        <taxon>malvids</taxon>
        <taxon>Myrtales</taxon>
        <taxon>Lythraceae</taxon>
        <taxon>Punica</taxon>
    </lineage>
</organism>
<dbReference type="AlphaFoldDB" id="A0A2I0IA81"/>
<proteinExistence type="predicted"/>
<reference evidence="1 2" key="1">
    <citation type="submission" date="2017-11" db="EMBL/GenBank/DDBJ databases">
        <title>De-novo sequencing of pomegranate (Punica granatum L.) genome.</title>
        <authorList>
            <person name="Akparov Z."/>
            <person name="Amiraslanov A."/>
            <person name="Hajiyeva S."/>
            <person name="Abbasov M."/>
            <person name="Kaur K."/>
            <person name="Hamwieh A."/>
            <person name="Solovyev V."/>
            <person name="Salamov A."/>
            <person name="Braich B."/>
            <person name="Kosarev P."/>
            <person name="Mahmoud A."/>
            <person name="Hajiyev E."/>
            <person name="Babayeva S."/>
            <person name="Izzatullayeva V."/>
            <person name="Mammadov A."/>
            <person name="Mammadov A."/>
            <person name="Sharifova S."/>
            <person name="Ojaghi J."/>
            <person name="Eynullazada K."/>
            <person name="Bayramov B."/>
            <person name="Abdulazimova A."/>
            <person name="Shahmuradov I."/>
        </authorList>
    </citation>
    <scope>NUCLEOTIDE SEQUENCE [LARGE SCALE GENOMIC DNA]</scope>
    <source>
        <strain evidence="2">cv. AG2017</strain>
        <tissue evidence="1">Leaf</tissue>
    </source>
</reference>
<protein>
    <submittedName>
        <fullName evidence="1">Uncharacterized protein</fullName>
    </submittedName>
</protein>